<protein>
    <submittedName>
        <fullName evidence="5">Uncharacterized protein</fullName>
    </submittedName>
</protein>
<organism evidence="5 6">
    <name type="scientific">Megalurothrips usitatus</name>
    <name type="common">bean blossom thrips</name>
    <dbReference type="NCBI Taxonomy" id="439358"/>
    <lineage>
        <taxon>Eukaryota</taxon>
        <taxon>Metazoa</taxon>
        <taxon>Ecdysozoa</taxon>
        <taxon>Arthropoda</taxon>
        <taxon>Hexapoda</taxon>
        <taxon>Insecta</taxon>
        <taxon>Pterygota</taxon>
        <taxon>Neoptera</taxon>
        <taxon>Paraneoptera</taxon>
        <taxon>Thysanoptera</taxon>
        <taxon>Terebrantia</taxon>
        <taxon>Thripoidea</taxon>
        <taxon>Thripidae</taxon>
        <taxon>Megalurothrips</taxon>
    </lineage>
</organism>
<keyword evidence="6" id="KW-1185">Reference proteome</keyword>
<dbReference type="AlphaFoldDB" id="A0AAV7XZK0"/>
<keyword evidence="2" id="KW-0378">Hydrolase</keyword>
<feature type="compositionally biased region" description="Basic residues" evidence="4">
    <location>
        <begin position="67"/>
        <end position="76"/>
    </location>
</feature>
<keyword evidence="1" id="KW-0227">DNA damage</keyword>
<evidence type="ECO:0000256" key="1">
    <source>
        <dbReference type="ARBA" id="ARBA00022763"/>
    </source>
</evidence>
<dbReference type="EMBL" id="JAPTSV010000002">
    <property type="protein sequence ID" value="KAJ1530866.1"/>
    <property type="molecule type" value="Genomic_DNA"/>
</dbReference>
<feature type="region of interest" description="Disordered" evidence="4">
    <location>
        <begin position="1"/>
        <end position="94"/>
    </location>
</feature>
<evidence type="ECO:0000313" key="6">
    <source>
        <dbReference type="Proteomes" id="UP001075354"/>
    </source>
</evidence>
<dbReference type="PANTHER" id="PTHR12159">
    <property type="entry name" value="G/T AND G/U MISMATCH-SPECIFIC DNA GLYCOSYLASE"/>
    <property type="match status" value="1"/>
</dbReference>
<reference evidence="5" key="1">
    <citation type="submission" date="2022-12" db="EMBL/GenBank/DDBJ databases">
        <title>Chromosome-level genome assembly of the bean flower thrips Megalurothrips usitatus.</title>
        <authorList>
            <person name="Ma L."/>
            <person name="Liu Q."/>
            <person name="Li H."/>
            <person name="Cai W."/>
        </authorList>
    </citation>
    <scope>NUCLEOTIDE SEQUENCE</scope>
    <source>
        <strain evidence="5">Cailab_2022a</strain>
    </source>
</reference>
<sequence length="188" mass="19856">MKCNSLSGPPGVDPYSFSEDVSMGAGGLGRGPESVMSALSQSSGPPGPGQGMVPQQSQCGGTFPPMPKKRGRKKKIRPEEEGIDGQFFGGVDGKREKVGHFKERKKHDRFNGMTEEEVQKRTLPDHLTPNLDIIIVSTLPPPRRPAGVLACWRAGVLACRRARVPGGCRSASSRACAAPAVTAAVPAP</sequence>
<dbReference type="Proteomes" id="UP001075354">
    <property type="component" value="Chromosome 2"/>
</dbReference>
<dbReference type="InterPro" id="IPR036895">
    <property type="entry name" value="Uracil-DNA_glycosylase-like_sf"/>
</dbReference>
<keyword evidence="3" id="KW-0234">DNA repair</keyword>
<comment type="caution">
    <text evidence="5">The sequence shown here is derived from an EMBL/GenBank/DDBJ whole genome shotgun (WGS) entry which is preliminary data.</text>
</comment>
<name>A0AAV7XZK0_9NEOP</name>
<proteinExistence type="predicted"/>
<evidence type="ECO:0000256" key="3">
    <source>
        <dbReference type="ARBA" id="ARBA00023204"/>
    </source>
</evidence>
<dbReference type="GO" id="GO:0006285">
    <property type="term" value="P:base-excision repair, AP site formation"/>
    <property type="evidence" value="ECO:0007669"/>
    <property type="project" value="InterPro"/>
</dbReference>
<evidence type="ECO:0000256" key="4">
    <source>
        <dbReference type="SAM" id="MobiDB-lite"/>
    </source>
</evidence>
<dbReference type="PANTHER" id="PTHR12159:SF9">
    <property type="entry name" value="G_T MISMATCH-SPECIFIC THYMINE DNA GLYCOSYLASE"/>
    <property type="match status" value="1"/>
</dbReference>
<evidence type="ECO:0000256" key="2">
    <source>
        <dbReference type="ARBA" id="ARBA00022801"/>
    </source>
</evidence>
<dbReference type="Gene3D" id="3.40.470.10">
    <property type="entry name" value="Uracil-DNA glycosylase-like domain"/>
    <property type="match status" value="1"/>
</dbReference>
<accession>A0AAV7XZK0</accession>
<dbReference type="InterPro" id="IPR015637">
    <property type="entry name" value="MUG/TDG"/>
</dbReference>
<gene>
    <name evidence="5" type="ORF">ONE63_005709</name>
</gene>
<evidence type="ECO:0000313" key="5">
    <source>
        <dbReference type="EMBL" id="KAJ1530866.1"/>
    </source>
</evidence>
<dbReference type="GO" id="GO:0005634">
    <property type="term" value="C:nucleus"/>
    <property type="evidence" value="ECO:0007669"/>
    <property type="project" value="TreeGrafter"/>
</dbReference>
<dbReference type="GO" id="GO:0004844">
    <property type="term" value="F:uracil DNA N-glycosylase activity"/>
    <property type="evidence" value="ECO:0007669"/>
    <property type="project" value="TreeGrafter"/>
</dbReference>
<dbReference type="GO" id="GO:0008263">
    <property type="term" value="F:pyrimidine-specific mismatch base pair DNA N-glycosylase activity"/>
    <property type="evidence" value="ECO:0007669"/>
    <property type="project" value="TreeGrafter"/>
</dbReference>